<dbReference type="PANTHER" id="PTHR36222">
    <property type="entry name" value="SERINE PROTEASE INHIBITOR RV3364C"/>
    <property type="match status" value="1"/>
</dbReference>
<dbReference type="Gene3D" id="3.30.450.30">
    <property type="entry name" value="Dynein light chain 2a, cytoplasmic"/>
    <property type="match status" value="1"/>
</dbReference>
<dbReference type="EMBL" id="WWHY01000001">
    <property type="protein sequence ID" value="MYR32475.1"/>
    <property type="molecule type" value="Genomic_DNA"/>
</dbReference>
<reference evidence="3 4" key="1">
    <citation type="journal article" date="2019" name="Nat. Commun.">
        <title>The antimicrobial potential of Streptomyces from insect microbiomes.</title>
        <authorList>
            <person name="Chevrette M.G."/>
            <person name="Carlson C.M."/>
            <person name="Ortega H.E."/>
            <person name="Thomas C."/>
            <person name="Ananiev G.E."/>
            <person name="Barns K.J."/>
            <person name="Book A.J."/>
            <person name="Cagnazzo J."/>
            <person name="Carlos C."/>
            <person name="Flanigan W."/>
            <person name="Grubbs K.J."/>
            <person name="Horn H.A."/>
            <person name="Hoffmann F.M."/>
            <person name="Klassen J.L."/>
            <person name="Knack J.J."/>
            <person name="Lewin G.R."/>
            <person name="McDonald B.R."/>
            <person name="Muller L."/>
            <person name="Melo W.G.P."/>
            <person name="Pinto-Tomas A.A."/>
            <person name="Schmitz A."/>
            <person name="Wendt-Pienkowski E."/>
            <person name="Wildman S."/>
            <person name="Zhao M."/>
            <person name="Zhang F."/>
            <person name="Bugni T.S."/>
            <person name="Andes D.R."/>
            <person name="Pupo M.T."/>
            <person name="Currie C.R."/>
        </authorList>
    </citation>
    <scope>NUCLEOTIDE SEQUENCE [LARGE SCALE GENOMIC DNA]</scope>
    <source>
        <strain evidence="3 4">SID5840</strain>
    </source>
</reference>
<dbReference type="EMBL" id="JAYMRS010000011">
    <property type="protein sequence ID" value="MFB8770528.1"/>
    <property type="molecule type" value="Genomic_DNA"/>
</dbReference>
<dbReference type="Proteomes" id="UP000467124">
    <property type="component" value="Unassembled WGS sequence"/>
</dbReference>
<evidence type="ECO:0000313" key="5">
    <source>
        <dbReference type="Proteomes" id="UP001585053"/>
    </source>
</evidence>
<accession>A0A7K2IRS0</accession>
<reference evidence="2 5" key="2">
    <citation type="submission" date="2024-01" db="EMBL/GenBank/DDBJ databases">
        <title>Genome mining of biosynthetic gene clusters to explore secondary metabolites of Streptomyces sp.</title>
        <authorList>
            <person name="Baig A."/>
            <person name="Ajitkumar Shintre N."/>
            <person name="Kumar H."/>
            <person name="Anbarasu A."/>
            <person name="Ramaiah S."/>
        </authorList>
    </citation>
    <scope>NUCLEOTIDE SEQUENCE [LARGE SCALE GENOMIC DNA]</scope>
    <source>
        <strain evidence="2 5">A01</strain>
    </source>
</reference>
<dbReference type="SMART" id="SM00960">
    <property type="entry name" value="Robl_LC7"/>
    <property type="match status" value="1"/>
</dbReference>
<dbReference type="GeneID" id="91393117"/>
<dbReference type="Pfam" id="PF03259">
    <property type="entry name" value="Robl_LC7"/>
    <property type="match status" value="1"/>
</dbReference>
<dbReference type="PANTHER" id="PTHR36222:SF1">
    <property type="entry name" value="SERINE PROTEASE INHIBITOR RV3364C"/>
    <property type="match status" value="1"/>
</dbReference>
<organism evidence="3 4">
    <name type="scientific">Nocardiopsis alba</name>
    <dbReference type="NCBI Taxonomy" id="53437"/>
    <lineage>
        <taxon>Bacteria</taxon>
        <taxon>Bacillati</taxon>
        <taxon>Actinomycetota</taxon>
        <taxon>Actinomycetes</taxon>
        <taxon>Streptosporangiales</taxon>
        <taxon>Nocardiopsidaceae</taxon>
        <taxon>Nocardiopsis</taxon>
    </lineage>
</organism>
<dbReference type="InterPro" id="IPR004942">
    <property type="entry name" value="Roadblock/LAMTOR2_dom"/>
</dbReference>
<sequence length="136" mass="14117">MQTNLTWLMDKLRELPGVRHVLLLSTDGLVRSADSTLERDEADGLAASACGLLATGGQVNAVFGIEDPVRTVAVDLDPHHLLVMGAGSGSALAVLADLSSPSADLGVVATEMGRLVERLPEQLATPSRHVDEAGAP</sequence>
<evidence type="ECO:0000259" key="1">
    <source>
        <dbReference type="SMART" id="SM00960"/>
    </source>
</evidence>
<gene>
    <name evidence="3" type="ORF">GTW20_09365</name>
    <name evidence="2" type="ORF">VSQ78_22745</name>
</gene>
<comment type="caution">
    <text evidence="3">The sequence shown here is derived from an EMBL/GenBank/DDBJ whole genome shotgun (WGS) entry which is preliminary data.</text>
</comment>
<feature type="domain" description="Roadblock/LAMTOR2" evidence="1">
    <location>
        <begin position="6"/>
        <end position="96"/>
    </location>
</feature>
<evidence type="ECO:0000313" key="2">
    <source>
        <dbReference type="EMBL" id="MFB8770528.1"/>
    </source>
</evidence>
<protein>
    <submittedName>
        <fullName evidence="2">Roadblock/LC7 domain-containing protein</fullName>
    </submittedName>
</protein>
<name>A0A7K2IRS0_9ACTN</name>
<dbReference type="Proteomes" id="UP001585053">
    <property type="component" value="Unassembled WGS sequence"/>
</dbReference>
<dbReference type="AlphaFoldDB" id="A0A7K2IRS0"/>
<keyword evidence="5" id="KW-1185">Reference proteome</keyword>
<dbReference type="RefSeq" id="WP_017533150.1">
    <property type="nucleotide sequence ID" value="NZ_BAZE01000010.1"/>
</dbReference>
<evidence type="ECO:0000313" key="3">
    <source>
        <dbReference type="EMBL" id="MYR32475.1"/>
    </source>
</evidence>
<evidence type="ECO:0000313" key="4">
    <source>
        <dbReference type="Proteomes" id="UP000467124"/>
    </source>
</evidence>
<proteinExistence type="predicted"/>
<dbReference type="InterPro" id="IPR053141">
    <property type="entry name" value="Mycobact_SerProt_Inhib_Rv3364c"/>
</dbReference>
<dbReference type="SUPFAM" id="SSF103196">
    <property type="entry name" value="Roadblock/LC7 domain"/>
    <property type="match status" value="1"/>
</dbReference>